<dbReference type="GO" id="GO:0032993">
    <property type="term" value="C:protein-DNA complex"/>
    <property type="evidence" value="ECO:0007669"/>
    <property type="project" value="TreeGrafter"/>
</dbReference>
<evidence type="ECO:0000256" key="2">
    <source>
        <dbReference type="ARBA" id="ARBA00023204"/>
    </source>
</evidence>
<dbReference type="GO" id="GO:0006285">
    <property type="term" value="P:base-excision repair, AP site formation"/>
    <property type="evidence" value="ECO:0007669"/>
    <property type="project" value="TreeGrafter"/>
</dbReference>
<gene>
    <name evidence="3" type="ORF">BN1051_02308</name>
</gene>
<accession>A0A078MVR7</accession>
<keyword evidence="1" id="KW-0227">DNA damage</keyword>
<sequence length="333" mass="35390">MSLPVSALPDSGTGLSALVELPGPYSLGASLAPLAHGRRDPTTLVGADEAWLAFATADGDATLRLAVLPSSGAAVPRTGPAGPVLVRASAWGPGAEAALDRVPRLLGADDDWSGFDDAGFLATLPRLVTETRRRNPGLRLPACGRMLDTLVPVILEQKVTLMEAYSAWRYLVTKFGRPAPGPGPVHLRVAPDAAGWRRVPSWEWHRAGVDSSRSGAVMRACAAASGLERLAEAPVGADLEARLRTVPGIGPWTVAETVQRTHGAPDTVSVGDFHLAKFVGAALTGRRTDDAGMLALLEPWRGHRQRVVRMLMLSGFRKQAYGPKLAPEDHRRR</sequence>
<reference evidence="3" key="1">
    <citation type="submission" date="2014-07" db="EMBL/GenBank/DDBJ databases">
        <authorList>
            <person name="Urmite Genomes Urmite Genomes"/>
        </authorList>
    </citation>
    <scope>NUCLEOTIDE SEQUENCE</scope>
    <source>
        <strain evidence="3">11W110_air</strain>
    </source>
</reference>
<dbReference type="PANTHER" id="PTHR43003">
    <property type="entry name" value="DNA-3-METHYLADENINE GLYCOSYLASE"/>
    <property type="match status" value="1"/>
</dbReference>
<dbReference type="InterPro" id="IPR051912">
    <property type="entry name" value="Alkylbase_DNA_Glycosylase/TA"/>
</dbReference>
<protein>
    <recommendedName>
        <fullName evidence="4">3-methyl-adenine DNA glycosylase II</fullName>
    </recommendedName>
</protein>
<dbReference type="EMBL" id="LN483071">
    <property type="protein sequence ID" value="CEA08946.1"/>
    <property type="molecule type" value="Genomic_DNA"/>
</dbReference>
<evidence type="ECO:0008006" key="4">
    <source>
        <dbReference type="Google" id="ProtNLM"/>
    </source>
</evidence>
<dbReference type="GO" id="GO:0032131">
    <property type="term" value="F:alkylated DNA binding"/>
    <property type="evidence" value="ECO:0007669"/>
    <property type="project" value="TreeGrafter"/>
</dbReference>
<keyword evidence="2" id="KW-0234">DNA repair</keyword>
<dbReference type="InterPro" id="IPR011257">
    <property type="entry name" value="DNA_glycosylase"/>
</dbReference>
<dbReference type="GO" id="GO:0043916">
    <property type="term" value="F:DNA-7-methylguanine glycosylase activity"/>
    <property type="evidence" value="ECO:0007669"/>
    <property type="project" value="TreeGrafter"/>
</dbReference>
<dbReference type="GO" id="GO:0008725">
    <property type="term" value="F:DNA-3-methyladenine glycosylase activity"/>
    <property type="evidence" value="ECO:0007669"/>
    <property type="project" value="TreeGrafter"/>
</dbReference>
<evidence type="ECO:0000256" key="1">
    <source>
        <dbReference type="ARBA" id="ARBA00022763"/>
    </source>
</evidence>
<dbReference type="GO" id="GO:0006307">
    <property type="term" value="P:DNA alkylation repair"/>
    <property type="evidence" value="ECO:0007669"/>
    <property type="project" value="TreeGrafter"/>
</dbReference>
<dbReference type="PATRIC" id="fig|1461584.3.peg.2284"/>
<dbReference type="PANTHER" id="PTHR43003:SF6">
    <property type="entry name" value="DNA GLYCOSYLASE"/>
    <property type="match status" value="1"/>
</dbReference>
<dbReference type="SUPFAM" id="SSF48150">
    <property type="entry name" value="DNA-glycosylase"/>
    <property type="match status" value="1"/>
</dbReference>
<name>A0A078MVR7_9MICC</name>
<proteinExistence type="predicted"/>
<organism evidence="3">
    <name type="scientific">Arthrobacter saudimassiliensis</name>
    <dbReference type="NCBI Taxonomy" id="1461584"/>
    <lineage>
        <taxon>Bacteria</taxon>
        <taxon>Bacillati</taxon>
        <taxon>Actinomycetota</taxon>
        <taxon>Actinomycetes</taxon>
        <taxon>Micrococcales</taxon>
        <taxon>Micrococcaceae</taxon>
        <taxon>Arthrobacter</taxon>
    </lineage>
</organism>
<dbReference type="AlphaFoldDB" id="A0A078MVR7"/>
<dbReference type="Gene3D" id="1.10.340.30">
    <property type="entry name" value="Hypothetical protein, domain 2"/>
    <property type="match status" value="1"/>
</dbReference>
<dbReference type="GO" id="GO:0005737">
    <property type="term" value="C:cytoplasm"/>
    <property type="evidence" value="ECO:0007669"/>
    <property type="project" value="TreeGrafter"/>
</dbReference>
<evidence type="ECO:0000313" key="3">
    <source>
        <dbReference type="EMBL" id="CEA08946.1"/>
    </source>
</evidence>